<dbReference type="Pfam" id="PF11788">
    <property type="entry name" value="MRP-L46"/>
    <property type="match status" value="1"/>
</dbReference>
<dbReference type="Proteomes" id="UP001285441">
    <property type="component" value="Unassembled WGS sequence"/>
</dbReference>
<keyword evidence="4 10" id="KW-0689">Ribosomal protein</keyword>
<dbReference type="GO" id="GO:0005743">
    <property type="term" value="C:mitochondrial inner membrane"/>
    <property type="evidence" value="ECO:0007669"/>
    <property type="project" value="UniProtKB-ARBA"/>
</dbReference>
<evidence type="ECO:0000313" key="11">
    <source>
        <dbReference type="Proteomes" id="UP001285441"/>
    </source>
</evidence>
<keyword evidence="11" id="KW-1185">Reference proteome</keyword>
<reference evidence="10" key="2">
    <citation type="submission" date="2023-06" db="EMBL/GenBank/DDBJ databases">
        <authorList>
            <consortium name="Lawrence Berkeley National Laboratory"/>
            <person name="Haridas S."/>
            <person name="Hensen N."/>
            <person name="Bonometti L."/>
            <person name="Westerberg I."/>
            <person name="Brannstrom I.O."/>
            <person name="Guillou S."/>
            <person name="Cros-Aarteil S."/>
            <person name="Calhoun S."/>
            <person name="Kuo A."/>
            <person name="Mondo S."/>
            <person name="Pangilinan J."/>
            <person name="Riley R."/>
            <person name="LaButti K."/>
            <person name="Andreopoulos B."/>
            <person name="Lipzen A."/>
            <person name="Chen C."/>
            <person name="Yanf M."/>
            <person name="Daum C."/>
            <person name="Ng V."/>
            <person name="Clum A."/>
            <person name="Steindorff A."/>
            <person name="Ohm R."/>
            <person name="Martin F."/>
            <person name="Silar P."/>
            <person name="Natvig D."/>
            <person name="Lalanne C."/>
            <person name="Gautier V."/>
            <person name="Ament-velasquez S.L."/>
            <person name="Kruys A."/>
            <person name="Hutchinson M.I."/>
            <person name="Powell A.J."/>
            <person name="Barry K."/>
            <person name="Miller A.N."/>
            <person name="Grigoriev I.V."/>
            <person name="Debuchy R."/>
            <person name="Gladieux P."/>
            <person name="Thoren M.H."/>
            <person name="Johannesson H."/>
        </authorList>
    </citation>
    <scope>NUCLEOTIDE SEQUENCE</scope>
    <source>
        <strain evidence="10">CBS 232.78</strain>
    </source>
</reference>
<evidence type="ECO:0000256" key="7">
    <source>
        <dbReference type="ARBA" id="ARBA00035190"/>
    </source>
</evidence>
<proteinExistence type="inferred from homology"/>
<sequence>MSAPSRGANALSALLRNSSPRKVCYQCRTTQSSSTSSSYLPLSARRFYAEAAVASSTASNGPATMTSSSISSNHVPPLPLSLSESLSTPTPSTSTATRYRIKSGIILTRPPLLTRELTSFESSFFLYQKRLNERLVAPFRPGFYFKTDTSSEMDWKLKLKERHGVPAKDIGRYNPRGRMGWNDEVLVNSRTSSQEELTEKLLHDAEVRISEDGEIIADDERMPVERPMPRRTEADKQGDVRRLDRALDRTLYLVVLQQKDGEAVPTWRFPSGFVGTDEAIHQTAARVLEESAGVNMNTWVVGRVPVAHHITEVELGKDGTSIVKRGEKTFFLKGRIMAGQADLTGNKHGLVDFKWLTQEELLEVLPRSYYNSVRNMFGRR</sequence>
<dbReference type="InterPro" id="IPR015797">
    <property type="entry name" value="NUDIX_hydrolase-like_dom_sf"/>
</dbReference>
<dbReference type="PANTHER" id="PTHR13124:SF12">
    <property type="entry name" value="LARGE RIBOSOMAL SUBUNIT PROTEIN ML46"/>
    <property type="match status" value="1"/>
</dbReference>
<protein>
    <recommendedName>
        <fullName evidence="7">Large ribosomal subunit protein mL46</fullName>
    </recommendedName>
</protein>
<accession>A0AAE0K185</accession>
<dbReference type="GO" id="GO:0003735">
    <property type="term" value="F:structural constituent of ribosome"/>
    <property type="evidence" value="ECO:0007669"/>
    <property type="project" value="InterPro"/>
</dbReference>
<comment type="subcellular location">
    <subcellularLocation>
        <location evidence="1">Mitochondrion</location>
    </subcellularLocation>
</comment>
<name>A0AAE0K185_9PEZI</name>
<evidence type="ECO:0000313" key="10">
    <source>
        <dbReference type="EMBL" id="KAK3368074.1"/>
    </source>
</evidence>
<evidence type="ECO:0000256" key="5">
    <source>
        <dbReference type="ARBA" id="ARBA00023128"/>
    </source>
</evidence>
<feature type="region of interest" description="Disordered" evidence="8">
    <location>
        <begin position="58"/>
        <end position="95"/>
    </location>
</feature>
<dbReference type="GO" id="GO:0005762">
    <property type="term" value="C:mitochondrial large ribosomal subunit"/>
    <property type="evidence" value="ECO:0007669"/>
    <property type="project" value="TreeGrafter"/>
</dbReference>
<keyword evidence="3" id="KW-0809">Transit peptide</keyword>
<evidence type="ECO:0000256" key="2">
    <source>
        <dbReference type="ARBA" id="ARBA00009070"/>
    </source>
</evidence>
<dbReference type="InterPro" id="IPR040008">
    <property type="entry name" value="Ribosomal_mL46"/>
</dbReference>
<evidence type="ECO:0000256" key="6">
    <source>
        <dbReference type="ARBA" id="ARBA00023274"/>
    </source>
</evidence>
<keyword evidence="5" id="KW-0496">Mitochondrion</keyword>
<evidence type="ECO:0000256" key="8">
    <source>
        <dbReference type="SAM" id="MobiDB-lite"/>
    </source>
</evidence>
<dbReference type="CDD" id="cd04661">
    <property type="entry name" value="NUDIX_MRP_L46"/>
    <property type="match status" value="1"/>
</dbReference>
<evidence type="ECO:0000256" key="1">
    <source>
        <dbReference type="ARBA" id="ARBA00004173"/>
    </source>
</evidence>
<comment type="caution">
    <text evidence="10">The sequence shown here is derived from an EMBL/GenBank/DDBJ whole genome shotgun (WGS) entry which is preliminary data.</text>
</comment>
<evidence type="ECO:0000259" key="9">
    <source>
        <dbReference type="Pfam" id="PF11788"/>
    </source>
</evidence>
<dbReference type="FunFam" id="3.90.79.10:FF:000018">
    <property type="entry name" value="39S ribosomal protein L46, mitochondrial"/>
    <property type="match status" value="1"/>
</dbReference>
<dbReference type="PANTHER" id="PTHR13124">
    <property type="entry name" value="39S RIBOSOMAL PROTEIN L46, MITOCHONDRIAL PRECURSOR-RELATED"/>
    <property type="match status" value="1"/>
</dbReference>
<dbReference type="SUPFAM" id="SSF55811">
    <property type="entry name" value="Nudix"/>
    <property type="match status" value="1"/>
</dbReference>
<dbReference type="Gene3D" id="3.90.79.10">
    <property type="entry name" value="Nucleoside Triphosphate Pyrophosphohydrolase"/>
    <property type="match status" value="1"/>
</dbReference>
<dbReference type="InterPro" id="IPR033650">
    <property type="entry name" value="Ribosomal_mL46_NUDIX"/>
</dbReference>
<feature type="domain" description="Large ribosomal subunit protein mL46 N-terminal" evidence="9">
    <location>
        <begin position="99"/>
        <end position="235"/>
    </location>
</feature>
<dbReference type="InterPro" id="IPR021757">
    <property type="entry name" value="Ribosomal_mL46_N"/>
</dbReference>
<evidence type="ECO:0000256" key="3">
    <source>
        <dbReference type="ARBA" id="ARBA00022946"/>
    </source>
</evidence>
<gene>
    <name evidence="10" type="ORF">B0H63DRAFT_68311</name>
</gene>
<evidence type="ECO:0000256" key="4">
    <source>
        <dbReference type="ARBA" id="ARBA00022980"/>
    </source>
</evidence>
<dbReference type="AlphaFoldDB" id="A0AAE0K185"/>
<dbReference type="EMBL" id="JAULSW010000010">
    <property type="protein sequence ID" value="KAK3368074.1"/>
    <property type="molecule type" value="Genomic_DNA"/>
</dbReference>
<organism evidence="10 11">
    <name type="scientific">Podospora didyma</name>
    <dbReference type="NCBI Taxonomy" id="330526"/>
    <lineage>
        <taxon>Eukaryota</taxon>
        <taxon>Fungi</taxon>
        <taxon>Dikarya</taxon>
        <taxon>Ascomycota</taxon>
        <taxon>Pezizomycotina</taxon>
        <taxon>Sordariomycetes</taxon>
        <taxon>Sordariomycetidae</taxon>
        <taxon>Sordariales</taxon>
        <taxon>Podosporaceae</taxon>
        <taxon>Podospora</taxon>
    </lineage>
</organism>
<comment type="similarity">
    <text evidence="2">Belongs to the mitochondrion-specific ribosomal protein mL46 family.</text>
</comment>
<reference evidence="10" key="1">
    <citation type="journal article" date="2023" name="Mol. Phylogenet. Evol.">
        <title>Genome-scale phylogeny and comparative genomics of the fungal order Sordariales.</title>
        <authorList>
            <person name="Hensen N."/>
            <person name="Bonometti L."/>
            <person name="Westerberg I."/>
            <person name="Brannstrom I.O."/>
            <person name="Guillou S."/>
            <person name="Cros-Aarteil S."/>
            <person name="Calhoun S."/>
            <person name="Haridas S."/>
            <person name="Kuo A."/>
            <person name="Mondo S."/>
            <person name="Pangilinan J."/>
            <person name="Riley R."/>
            <person name="LaButti K."/>
            <person name="Andreopoulos B."/>
            <person name="Lipzen A."/>
            <person name="Chen C."/>
            <person name="Yan M."/>
            <person name="Daum C."/>
            <person name="Ng V."/>
            <person name="Clum A."/>
            <person name="Steindorff A."/>
            <person name="Ohm R.A."/>
            <person name="Martin F."/>
            <person name="Silar P."/>
            <person name="Natvig D.O."/>
            <person name="Lalanne C."/>
            <person name="Gautier V."/>
            <person name="Ament-Velasquez S.L."/>
            <person name="Kruys A."/>
            <person name="Hutchinson M.I."/>
            <person name="Powell A.J."/>
            <person name="Barry K."/>
            <person name="Miller A.N."/>
            <person name="Grigoriev I.V."/>
            <person name="Debuchy R."/>
            <person name="Gladieux P."/>
            <person name="Hiltunen Thoren M."/>
            <person name="Johannesson H."/>
        </authorList>
    </citation>
    <scope>NUCLEOTIDE SEQUENCE</scope>
    <source>
        <strain evidence="10">CBS 232.78</strain>
    </source>
</reference>
<keyword evidence="6" id="KW-0687">Ribonucleoprotein</keyword>
<feature type="compositionally biased region" description="Polar residues" evidence="8">
    <location>
        <begin position="58"/>
        <end position="74"/>
    </location>
</feature>
<feature type="compositionally biased region" description="Low complexity" evidence="8">
    <location>
        <begin position="80"/>
        <end position="95"/>
    </location>
</feature>